<dbReference type="InterPro" id="IPR001878">
    <property type="entry name" value="Znf_CCHC"/>
</dbReference>
<feature type="compositionally biased region" description="Pro residues" evidence="10">
    <location>
        <begin position="303"/>
        <end position="315"/>
    </location>
</feature>
<keyword evidence="4" id="KW-0540">Nuclease</keyword>
<feature type="compositionally biased region" description="Gly residues" evidence="10">
    <location>
        <begin position="361"/>
        <end position="374"/>
    </location>
</feature>
<dbReference type="InterPro" id="IPR041373">
    <property type="entry name" value="RT_RNaseH"/>
</dbReference>
<keyword evidence="8" id="KW-0863">Zinc-finger</keyword>
<dbReference type="InterPro" id="IPR041588">
    <property type="entry name" value="Integrase_H2C2"/>
</dbReference>
<dbReference type="InterPro" id="IPR043502">
    <property type="entry name" value="DNA/RNA_pol_sf"/>
</dbReference>
<evidence type="ECO:0000256" key="10">
    <source>
        <dbReference type="SAM" id="MobiDB-lite"/>
    </source>
</evidence>
<keyword evidence="3" id="KW-0548">Nucleotidyltransferase</keyword>
<dbReference type="InterPro" id="IPR001584">
    <property type="entry name" value="Integrase_cat-core"/>
</dbReference>
<dbReference type="Gene3D" id="3.10.10.10">
    <property type="entry name" value="HIV Type 1 Reverse Transcriptase, subunit A, domain 1"/>
    <property type="match status" value="1"/>
</dbReference>
<evidence type="ECO:0000256" key="6">
    <source>
        <dbReference type="ARBA" id="ARBA00022801"/>
    </source>
</evidence>
<dbReference type="EC" id="2.7.7.49" evidence="1"/>
<dbReference type="GO" id="GO:0042575">
    <property type="term" value="C:DNA polymerase complex"/>
    <property type="evidence" value="ECO:0007669"/>
    <property type="project" value="UniProtKB-ARBA"/>
</dbReference>
<keyword evidence="7" id="KW-0695">RNA-directed DNA polymerase</keyword>
<evidence type="ECO:0000256" key="8">
    <source>
        <dbReference type="PROSITE-ProRule" id="PRU00047"/>
    </source>
</evidence>
<evidence type="ECO:0000256" key="2">
    <source>
        <dbReference type="ARBA" id="ARBA00022679"/>
    </source>
</evidence>
<evidence type="ECO:0000256" key="7">
    <source>
        <dbReference type="ARBA" id="ARBA00022918"/>
    </source>
</evidence>
<sequence length="1191" mass="133930">MPPKRAESSVPFQIATRSSTRTTANPVIPARVVAPTTHVASPSLRGGTSRLTFNLPVSATASSRVPDMALAQDLVDALRNLTMAMNQERQAAQTQATQLLNALDQQRAQSADLIQQLANNAAAGQNVAPAPGVPKPRVAAVAVESIPRFEGKLMDFPQDFVDFVDRVAVAEGWTDPQRIQVAARRLLKTAFDWHIHTGHTHATWNDWSGLVWSIHYKFFITRREKVDESGIEYALDKHKLLRVAPIPLNDEKMIAFLVDGLANWQHVAAMTANRPANVTEFIQRISALETLCVASRVFPPSIDPPVAPPTAPPAATPGTTNTPPVPDLNATLTAFGNKLVNQLTAQFNRMAIGSRGISGSDRGGGSGGDRGGGRWVDPSKRKCYNCGVVGHISCHCPTKSGKDLLAFVDSIDADAKKTIIIQEDELDMPACALSNPAEPNVWKDARVGENVSAAERDAVFQLLTRRRRCYPPADGNLGSTFMTEHAIDTGDARPISCVPYRVSATERRIITEKIAEMLKKGIIRPSFSPWAAPVVLVRKKSGDYRFCVDYRRLNAITKRVVYLLPRMDDVFDRIAGAKFFSSIDLISGTAFVTQDGLYEFVRLPFGLNNAPSTFQRLMDRVLARLKWQMFLVYLDDVLVFGKSFEEHQERLNCHIIDENGIRPDPAKISSLVYFKVNNIKSLRAFLGLASFYRRFVPEFASLSHPLHVLLKKNAAWKWTDAQEAAKEELLNDAEMKYHANELECLAIVWALKKFRSYVYGRRFSVLTDSSAVRWLWSKKEVSGKFARWILALQEFDFEIRHIKGVNNLVADALSRNPDESCIEPSGSEIGHVVCVLDSRKPTGMNSTELAFQQQLDSQLLSENFKLYRKVLYKRNSSQGRKFLLCVPSILRRKIIEFCHDDPSSGHMGVDKTIARVSERYWWPNFRKSVRKHVLSCNYCQFHKCVHGFPAGQLQPIPPPDHPLHTVGMDHLGPFKATSGGKKYIFMCIDYLTKYVEAASVADTTSALVVEFINKNINFRHGGTTRIISDQGTAFSSNLMEEKRVNRTMAQALAAYVNTDHDDWDRHLPAAVFAINTARKSNVEISPFQLVYGRLPFTALENLFPWPKERPKPFDIFLVRVGKLREAARLNIVKKQEKSKRLVDLRRRIYLLKFVGYEDPEWTDRANCANCMSLIREYLRYLYFLPFLFYGV</sequence>
<dbReference type="GO" id="GO:0003676">
    <property type="term" value="F:nucleic acid binding"/>
    <property type="evidence" value="ECO:0007669"/>
    <property type="project" value="InterPro"/>
</dbReference>
<reference evidence="13 14" key="1">
    <citation type="submission" date="2022-05" db="EMBL/GenBank/DDBJ databases">
        <title>A multi-omics perspective on studying reproductive biology in Daphnia sinensis.</title>
        <authorList>
            <person name="Jia J."/>
        </authorList>
    </citation>
    <scope>NUCLEOTIDE SEQUENCE [LARGE SCALE GENOMIC DNA]</scope>
    <source>
        <strain evidence="13 14">WSL</strain>
    </source>
</reference>
<dbReference type="InterPro" id="IPR050951">
    <property type="entry name" value="Retrovirus_Pol_polyprotein"/>
</dbReference>
<keyword evidence="6" id="KW-0378">Hydrolase</keyword>
<organism evidence="13 14">
    <name type="scientific">Daphnia sinensis</name>
    <dbReference type="NCBI Taxonomy" id="1820382"/>
    <lineage>
        <taxon>Eukaryota</taxon>
        <taxon>Metazoa</taxon>
        <taxon>Ecdysozoa</taxon>
        <taxon>Arthropoda</taxon>
        <taxon>Crustacea</taxon>
        <taxon>Branchiopoda</taxon>
        <taxon>Diplostraca</taxon>
        <taxon>Cladocera</taxon>
        <taxon>Anomopoda</taxon>
        <taxon>Daphniidae</taxon>
        <taxon>Daphnia</taxon>
        <taxon>Daphnia similis group</taxon>
    </lineage>
</organism>
<evidence type="ECO:0000259" key="11">
    <source>
        <dbReference type="PROSITE" id="PS50158"/>
    </source>
</evidence>
<evidence type="ECO:0000259" key="12">
    <source>
        <dbReference type="PROSITE" id="PS50994"/>
    </source>
</evidence>
<evidence type="ECO:0000256" key="9">
    <source>
        <dbReference type="SAM" id="Coils"/>
    </source>
</evidence>
<feature type="region of interest" description="Disordered" evidence="10">
    <location>
        <begin position="303"/>
        <end position="325"/>
    </location>
</feature>
<name>A0AAD5L8D1_9CRUS</name>
<dbReference type="InterPro" id="IPR036875">
    <property type="entry name" value="Znf_CCHC_sf"/>
</dbReference>
<keyword evidence="14" id="KW-1185">Reference proteome</keyword>
<dbReference type="EMBL" id="WJBH02000006">
    <property type="protein sequence ID" value="KAI9557180.1"/>
    <property type="molecule type" value="Genomic_DNA"/>
</dbReference>
<dbReference type="InterPro" id="IPR036397">
    <property type="entry name" value="RNaseH_sf"/>
</dbReference>
<proteinExistence type="predicted"/>
<dbReference type="CDD" id="cd09274">
    <property type="entry name" value="RNase_HI_RT_Ty3"/>
    <property type="match status" value="1"/>
</dbReference>
<dbReference type="AlphaFoldDB" id="A0AAD5L8D1"/>
<dbReference type="GO" id="GO:0008270">
    <property type="term" value="F:zinc ion binding"/>
    <property type="evidence" value="ECO:0007669"/>
    <property type="project" value="UniProtKB-KW"/>
</dbReference>
<dbReference type="PANTHER" id="PTHR37984:SF5">
    <property type="entry name" value="PROTEIN NYNRIN-LIKE"/>
    <property type="match status" value="1"/>
</dbReference>
<feature type="domain" description="CCHC-type" evidence="11">
    <location>
        <begin position="381"/>
        <end position="397"/>
    </location>
</feature>
<dbReference type="GO" id="GO:0015074">
    <property type="term" value="P:DNA integration"/>
    <property type="evidence" value="ECO:0007669"/>
    <property type="project" value="InterPro"/>
</dbReference>
<gene>
    <name evidence="13" type="ORF">GHT06_016988</name>
</gene>
<keyword evidence="5" id="KW-0255">Endonuclease</keyword>
<keyword evidence="8" id="KW-0479">Metal-binding</keyword>
<feature type="domain" description="Integrase catalytic" evidence="12">
    <location>
        <begin position="958"/>
        <end position="1041"/>
    </location>
</feature>
<keyword evidence="2" id="KW-0808">Transferase</keyword>
<dbReference type="GO" id="GO:0016787">
    <property type="term" value="F:hydrolase activity"/>
    <property type="evidence" value="ECO:0007669"/>
    <property type="project" value="UniProtKB-KW"/>
</dbReference>
<evidence type="ECO:0000313" key="14">
    <source>
        <dbReference type="Proteomes" id="UP000820818"/>
    </source>
</evidence>
<dbReference type="Gene3D" id="3.30.420.10">
    <property type="entry name" value="Ribonuclease H-like superfamily/Ribonuclease H"/>
    <property type="match status" value="2"/>
</dbReference>
<evidence type="ECO:0000256" key="1">
    <source>
        <dbReference type="ARBA" id="ARBA00012493"/>
    </source>
</evidence>
<dbReference type="Pfam" id="PF17921">
    <property type="entry name" value="Integrase_H2C2"/>
    <property type="match status" value="1"/>
</dbReference>
<dbReference type="Gene3D" id="3.30.70.270">
    <property type="match status" value="2"/>
</dbReference>
<dbReference type="Pfam" id="PF17917">
    <property type="entry name" value="RT_RNaseH"/>
    <property type="match status" value="1"/>
</dbReference>
<dbReference type="CDD" id="cd01647">
    <property type="entry name" value="RT_LTR"/>
    <property type="match status" value="1"/>
</dbReference>
<dbReference type="PROSITE" id="PS50994">
    <property type="entry name" value="INTEGRASE"/>
    <property type="match status" value="1"/>
</dbReference>
<feature type="coiled-coil region" evidence="9">
    <location>
        <begin position="89"/>
        <end position="120"/>
    </location>
</feature>
<feature type="region of interest" description="Disordered" evidence="10">
    <location>
        <begin position="354"/>
        <end position="374"/>
    </location>
</feature>
<protein>
    <recommendedName>
        <fullName evidence="1">RNA-directed DNA polymerase</fullName>
        <ecNumber evidence="1">2.7.7.49</ecNumber>
    </recommendedName>
</protein>
<evidence type="ECO:0000313" key="13">
    <source>
        <dbReference type="EMBL" id="KAI9557180.1"/>
    </source>
</evidence>
<dbReference type="InterPro" id="IPR012337">
    <property type="entry name" value="RNaseH-like_sf"/>
</dbReference>
<keyword evidence="8" id="KW-0862">Zinc</keyword>
<dbReference type="Pfam" id="PF00078">
    <property type="entry name" value="RVT_1"/>
    <property type="match status" value="1"/>
</dbReference>
<keyword evidence="9" id="KW-0175">Coiled coil</keyword>
<dbReference type="Gene3D" id="4.10.60.10">
    <property type="entry name" value="Zinc finger, CCHC-type"/>
    <property type="match status" value="1"/>
</dbReference>
<evidence type="ECO:0000256" key="4">
    <source>
        <dbReference type="ARBA" id="ARBA00022722"/>
    </source>
</evidence>
<dbReference type="GO" id="GO:0004519">
    <property type="term" value="F:endonuclease activity"/>
    <property type="evidence" value="ECO:0007669"/>
    <property type="project" value="UniProtKB-KW"/>
</dbReference>
<dbReference type="Pfam" id="PF00665">
    <property type="entry name" value="rve"/>
    <property type="match status" value="1"/>
</dbReference>
<accession>A0AAD5L8D1</accession>
<dbReference type="InterPro" id="IPR043128">
    <property type="entry name" value="Rev_trsase/Diguanyl_cyclase"/>
</dbReference>
<dbReference type="Gene3D" id="1.10.340.70">
    <property type="match status" value="1"/>
</dbReference>
<dbReference type="InterPro" id="IPR000477">
    <property type="entry name" value="RT_dom"/>
</dbReference>
<dbReference type="SUPFAM" id="SSF57756">
    <property type="entry name" value="Retrovirus zinc finger-like domains"/>
    <property type="match status" value="1"/>
</dbReference>
<dbReference type="PROSITE" id="PS50158">
    <property type="entry name" value="ZF_CCHC"/>
    <property type="match status" value="1"/>
</dbReference>
<evidence type="ECO:0000256" key="5">
    <source>
        <dbReference type="ARBA" id="ARBA00022759"/>
    </source>
</evidence>
<dbReference type="FunFam" id="1.10.340.70:FF:000001">
    <property type="entry name" value="Retrovirus-related Pol polyprotein from transposon gypsy-like Protein"/>
    <property type="match status" value="1"/>
</dbReference>
<dbReference type="GO" id="GO:0003964">
    <property type="term" value="F:RNA-directed DNA polymerase activity"/>
    <property type="evidence" value="ECO:0007669"/>
    <property type="project" value="UniProtKB-KW"/>
</dbReference>
<comment type="caution">
    <text evidence="13">The sequence shown here is derived from an EMBL/GenBank/DDBJ whole genome shotgun (WGS) entry which is preliminary data.</text>
</comment>
<dbReference type="PANTHER" id="PTHR37984">
    <property type="entry name" value="PROTEIN CBG26694"/>
    <property type="match status" value="1"/>
</dbReference>
<dbReference type="SUPFAM" id="SSF53098">
    <property type="entry name" value="Ribonuclease H-like"/>
    <property type="match status" value="1"/>
</dbReference>
<dbReference type="Proteomes" id="UP000820818">
    <property type="component" value="Linkage Group LG6"/>
</dbReference>
<evidence type="ECO:0000256" key="3">
    <source>
        <dbReference type="ARBA" id="ARBA00022695"/>
    </source>
</evidence>
<dbReference type="SUPFAM" id="SSF56672">
    <property type="entry name" value="DNA/RNA polymerases"/>
    <property type="match status" value="1"/>
</dbReference>